<feature type="transmembrane region" description="Helical" evidence="3">
    <location>
        <begin position="145"/>
        <end position="161"/>
    </location>
</feature>
<evidence type="ECO:0000313" key="5">
    <source>
        <dbReference type="EMBL" id="PEN16215.1"/>
    </source>
</evidence>
<sequence length="202" mass="23117">MMAWDTESTKQKIKDAALAEFTAHGPDGTTVERIAKRAKVNKERIYNYFGNKQELFRGILREELEQIAQTVGLTSFASEDIGDYAGRMYDYHREHPDLMRLLRWESLTIDGEVPHEKYRRGHYTFKANAVRAGQEAGSVTDDIDAAYLVLFILAIVGWWSAMPQVSRMLCGEPTEEEHRKRRAAVVEAARRLGRPHCKSDKS</sequence>
<gene>
    <name evidence="5" type="ORF">CRM92_05900</name>
</gene>
<keyword evidence="1 2" id="KW-0238">DNA-binding</keyword>
<dbReference type="Pfam" id="PF17926">
    <property type="entry name" value="TetR_C_21"/>
    <property type="match status" value="1"/>
</dbReference>
<comment type="caution">
    <text evidence="5">The sequence shown here is derived from an EMBL/GenBank/DDBJ whole genome shotgun (WGS) entry which is preliminary data.</text>
</comment>
<keyword evidence="6" id="KW-1185">Reference proteome</keyword>
<dbReference type="RefSeq" id="WP_098042626.1">
    <property type="nucleotide sequence ID" value="NZ_CAKARO010000048.1"/>
</dbReference>
<feature type="DNA-binding region" description="H-T-H motif" evidence="2">
    <location>
        <begin position="30"/>
        <end position="49"/>
    </location>
</feature>
<dbReference type="PANTHER" id="PTHR30328:SF54">
    <property type="entry name" value="HTH-TYPE TRANSCRIPTIONAL REPRESSOR SCO4008"/>
    <property type="match status" value="1"/>
</dbReference>
<dbReference type="PRINTS" id="PR00455">
    <property type="entry name" value="HTHTETR"/>
</dbReference>
<dbReference type="GO" id="GO:0003677">
    <property type="term" value="F:DNA binding"/>
    <property type="evidence" value="ECO:0007669"/>
    <property type="project" value="UniProtKB-UniRule"/>
</dbReference>
<dbReference type="GO" id="GO:0006355">
    <property type="term" value="P:regulation of DNA-templated transcription"/>
    <property type="evidence" value="ECO:0007669"/>
    <property type="project" value="UniProtKB-ARBA"/>
</dbReference>
<protein>
    <submittedName>
        <fullName evidence="5">TetR family transcriptional regulator</fullName>
    </submittedName>
</protein>
<dbReference type="SUPFAM" id="SSF48498">
    <property type="entry name" value="Tetracyclin repressor-like, C-terminal domain"/>
    <property type="match status" value="1"/>
</dbReference>
<dbReference type="InterPro" id="IPR001647">
    <property type="entry name" value="HTH_TetR"/>
</dbReference>
<evidence type="ECO:0000313" key="6">
    <source>
        <dbReference type="Proteomes" id="UP000219947"/>
    </source>
</evidence>
<dbReference type="InterPro" id="IPR036271">
    <property type="entry name" value="Tet_transcr_reg_TetR-rel_C_sf"/>
</dbReference>
<organism evidence="5 6">
    <name type="scientific">Rothia dentocariosa</name>
    <dbReference type="NCBI Taxonomy" id="2047"/>
    <lineage>
        <taxon>Bacteria</taxon>
        <taxon>Bacillati</taxon>
        <taxon>Actinomycetota</taxon>
        <taxon>Actinomycetes</taxon>
        <taxon>Micrococcales</taxon>
        <taxon>Micrococcaceae</taxon>
        <taxon>Rothia</taxon>
    </lineage>
</organism>
<dbReference type="Gene3D" id="1.10.357.10">
    <property type="entry name" value="Tetracycline Repressor, domain 2"/>
    <property type="match status" value="1"/>
</dbReference>
<feature type="domain" description="HTH tetR-type" evidence="4">
    <location>
        <begin position="7"/>
        <end position="67"/>
    </location>
</feature>
<keyword evidence="3" id="KW-0812">Transmembrane</keyword>
<accession>A0A2A8D5H7</accession>
<evidence type="ECO:0000259" key="4">
    <source>
        <dbReference type="PROSITE" id="PS50977"/>
    </source>
</evidence>
<dbReference type="InterPro" id="IPR041467">
    <property type="entry name" value="Sco4008_C"/>
</dbReference>
<keyword evidence="3" id="KW-0472">Membrane</keyword>
<evidence type="ECO:0000256" key="3">
    <source>
        <dbReference type="SAM" id="Phobius"/>
    </source>
</evidence>
<keyword evidence="3" id="KW-1133">Transmembrane helix</keyword>
<dbReference type="Proteomes" id="UP000219947">
    <property type="component" value="Unassembled WGS sequence"/>
</dbReference>
<name>A0A2A8D5H7_9MICC</name>
<evidence type="ECO:0000256" key="1">
    <source>
        <dbReference type="ARBA" id="ARBA00023125"/>
    </source>
</evidence>
<dbReference type="EMBL" id="PDEV01000002">
    <property type="protein sequence ID" value="PEN16215.1"/>
    <property type="molecule type" value="Genomic_DNA"/>
</dbReference>
<dbReference type="InterPro" id="IPR009057">
    <property type="entry name" value="Homeodomain-like_sf"/>
</dbReference>
<dbReference type="InterPro" id="IPR050109">
    <property type="entry name" value="HTH-type_TetR-like_transc_reg"/>
</dbReference>
<dbReference type="PROSITE" id="PS50977">
    <property type="entry name" value="HTH_TETR_2"/>
    <property type="match status" value="1"/>
</dbReference>
<proteinExistence type="predicted"/>
<dbReference type="Pfam" id="PF00440">
    <property type="entry name" value="TetR_N"/>
    <property type="match status" value="1"/>
</dbReference>
<evidence type="ECO:0000256" key="2">
    <source>
        <dbReference type="PROSITE-ProRule" id="PRU00335"/>
    </source>
</evidence>
<dbReference type="PANTHER" id="PTHR30328">
    <property type="entry name" value="TRANSCRIPTIONAL REPRESSOR"/>
    <property type="match status" value="1"/>
</dbReference>
<dbReference type="SUPFAM" id="SSF46689">
    <property type="entry name" value="Homeodomain-like"/>
    <property type="match status" value="1"/>
</dbReference>
<reference evidence="5" key="1">
    <citation type="submission" date="2017-10" db="EMBL/GenBank/DDBJ databases">
        <title>Kefir isolates.</title>
        <authorList>
            <person name="Kim Y."/>
            <person name="Blasche S."/>
        </authorList>
    </citation>
    <scope>NUCLEOTIDE SEQUENCE [LARGE SCALE GENOMIC DNA]</scope>
    <source>
        <strain evidence="5">OG2-2</strain>
    </source>
</reference>
<dbReference type="AlphaFoldDB" id="A0A2A8D5H7"/>